<evidence type="ECO:0000313" key="1">
    <source>
        <dbReference type="EMBL" id="OIP97835.1"/>
    </source>
</evidence>
<reference evidence="1 2" key="1">
    <citation type="journal article" date="2016" name="Environ. Microbiol.">
        <title>Genomic resolution of a cold subsurface aquifer community provides metabolic insights for novel microbes adapted to high CO concentrations.</title>
        <authorList>
            <person name="Probst A.J."/>
            <person name="Castelle C.J."/>
            <person name="Singh A."/>
            <person name="Brown C.T."/>
            <person name="Anantharaman K."/>
            <person name="Sharon I."/>
            <person name="Hug L.A."/>
            <person name="Burstein D."/>
            <person name="Emerson J.B."/>
            <person name="Thomas B.C."/>
            <person name="Banfield J.F."/>
        </authorList>
    </citation>
    <scope>NUCLEOTIDE SEQUENCE [LARGE SCALE GENOMIC DNA]</scope>
    <source>
        <strain evidence="1">CG2_30_54_11</strain>
    </source>
</reference>
<dbReference type="AlphaFoldDB" id="A0A1J5IMA2"/>
<evidence type="ECO:0008006" key="3">
    <source>
        <dbReference type="Google" id="ProtNLM"/>
    </source>
</evidence>
<sequence length="159" mass="17859">MTSVLAAVAILAFALALFAVLGVLKTWQQIRAWNRIIEHLGEGVQGENLGHRLDRLFVKLDQVSFNFNQMGQLQQELREKMRFGVQKKAIVRFNPFEDTGGDQSFALALLDENDDGVVLSSLHARDATRVYAKPVEKGKSRYQLTDEEKQVLSTALGKK</sequence>
<name>A0A1J5IMA2_9BACT</name>
<dbReference type="Pfam" id="PF14584">
    <property type="entry name" value="DUF4446"/>
    <property type="match status" value="1"/>
</dbReference>
<dbReference type="STRING" id="1817892.AUK40_02450"/>
<organism evidence="1 2">
    <name type="scientific">Candidatus Wirthbacteria bacterium CG2_30_54_11</name>
    <dbReference type="NCBI Taxonomy" id="1817892"/>
    <lineage>
        <taxon>Bacteria</taxon>
        <taxon>Candidatus Wirthbacteria</taxon>
    </lineage>
</organism>
<comment type="caution">
    <text evidence="1">The sequence shown here is derived from an EMBL/GenBank/DDBJ whole genome shotgun (WGS) entry which is preliminary data.</text>
</comment>
<dbReference type="EMBL" id="MNZT01000046">
    <property type="protein sequence ID" value="OIP97835.1"/>
    <property type="molecule type" value="Genomic_DNA"/>
</dbReference>
<protein>
    <recommendedName>
        <fullName evidence="3">DUF4446 domain-containing protein</fullName>
    </recommendedName>
</protein>
<dbReference type="InterPro" id="IPR027981">
    <property type="entry name" value="DUF4446"/>
</dbReference>
<evidence type="ECO:0000313" key="2">
    <source>
        <dbReference type="Proteomes" id="UP000183245"/>
    </source>
</evidence>
<dbReference type="Proteomes" id="UP000183245">
    <property type="component" value="Unassembled WGS sequence"/>
</dbReference>
<gene>
    <name evidence="1" type="ORF">AUK40_02450</name>
</gene>
<accession>A0A1J5IMA2</accession>
<proteinExistence type="predicted"/>